<dbReference type="Pfam" id="PF00560">
    <property type="entry name" value="LRR_1"/>
    <property type="match status" value="1"/>
</dbReference>
<dbReference type="GO" id="GO:0048471">
    <property type="term" value="C:perinuclear region of cytoplasm"/>
    <property type="evidence" value="ECO:0007669"/>
    <property type="project" value="TreeGrafter"/>
</dbReference>
<dbReference type="GO" id="GO:0005829">
    <property type="term" value="C:cytosol"/>
    <property type="evidence" value="ECO:0007669"/>
    <property type="project" value="TreeGrafter"/>
</dbReference>
<dbReference type="PANTHER" id="PTHR24113">
    <property type="entry name" value="RAN GTPASE-ACTIVATING PROTEIN 1"/>
    <property type="match status" value="1"/>
</dbReference>
<keyword evidence="1" id="KW-0343">GTPase activation</keyword>
<dbReference type="InterPro" id="IPR027038">
    <property type="entry name" value="RanGap"/>
</dbReference>
<organism evidence="4 5">
    <name type="scientific">Conidiobolus coronatus (strain ATCC 28846 / CBS 209.66 / NRRL 28638)</name>
    <name type="common">Delacroixia coronata</name>
    <dbReference type="NCBI Taxonomy" id="796925"/>
    <lineage>
        <taxon>Eukaryota</taxon>
        <taxon>Fungi</taxon>
        <taxon>Fungi incertae sedis</taxon>
        <taxon>Zoopagomycota</taxon>
        <taxon>Entomophthoromycotina</taxon>
        <taxon>Entomophthoromycetes</taxon>
        <taxon>Entomophthorales</taxon>
        <taxon>Ancylistaceae</taxon>
        <taxon>Conidiobolus</taxon>
    </lineage>
</organism>
<dbReference type="SMART" id="SM00368">
    <property type="entry name" value="LRR_RI"/>
    <property type="match status" value="9"/>
</dbReference>
<sequence length="549" mass="62832">MNILSTTNLHWPSERSSFEKDYPLEEFTNPQQTSHKFLTNFNGAKVITTCLQNSATVRCVKEGSFHLISEKDIDKLHKTYSSSLYHRSDIFKNLNYTNIWISTHMAKVLSKLLTMSSFTVEILTIKHCFFEKGSIRYIAQGLTKSFRLRELAISECHLTLKDINHISKSVGYLKYLEKLNLSSNSISPDLIENLLKELRHSKVNEINLSGNFSKSNLARHLSEILKSNRDITKLNLSRNSLKGTGADFLATSLIFNHTLTQVNLESNEIGPQGCQRLCLCLERNYGVTHLNLNQNRIGDQGMTSVCALLKANKILKHISLEINNITSESGRAIESMLRINKTLTNLNLNNNRLANNGARFIASGLEANETLRNLYINDNEIGIRGIQEILNSIINHPILELLSLNQHNSAFEPPEANRNLLVNDLVRNENLKVLNIDYNYEGWESKYSLVQSILTRNFITQQNQIRSSLLILKISRILFFKRKPITPANEPLLPRDIFYQILLSYDPQRNLSIEQFQKILKFALNPQTLSCEQTKVEFLKFVFGNKFID</sequence>
<dbReference type="Proteomes" id="UP000070444">
    <property type="component" value="Unassembled WGS sequence"/>
</dbReference>
<dbReference type="GO" id="GO:0031267">
    <property type="term" value="F:small GTPase binding"/>
    <property type="evidence" value="ECO:0007669"/>
    <property type="project" value="TreeGrafter"/>
</dbReference>
<dbReference type="AlphaFoldDB" id="A0A137PB37"/>
<dbReference type="Gene3D" id="3.80.10.10">
    <property type="entry name" value="Ribonuclease Inhibitor"/>
    <property type="match status" value="3"/>
</dbReference>
<dbReference type="InterPro" id="IPR001611">
    <property type="entry name" value="Leu-rich_rpt"/>
</dbReference>
<dbReference type="EMBL" id="KQ964457">
    <property type="protein sequence ID" value="KXN72230.1"/>
    <property type="molecule type" value="Genomic_DNA"/>
</dbReference>
<dbReference type="STRING" id="796925.A0A137PB37"/>
<evidence type="ECO:0000313" key="5">
    <source>
        <dbReference type="Proteomes" id="UP000070444"/>
    </source>
</evidence>
<keyword evidence="2" id="KW-0433">Leucine-rich repeat</keyword>
<dbReference type="PANTHER" id="PTHR24113:SF12">
    <property type="entry name" value="RAN GTPASE-ACTIVATING PROTEIN 1"/>
    <property type="match status" value="1"/>
</dbReference>
<accession>A0A137PB37</accession>
<proteinExistence type="predicted"/>
<dbReference type="OrthoDB" id="333024at2759"/>
<dbReference type="GO" id="GO:0005096">
    <property type="term" value="F:GTPase activator activity"/>
    <property type="evidence" value="ECO:0007669"/>
    <property type="project" value="UniProtKB-KW"/>
</dbReference>
<protein>
    <submittedName>
        <fullName evidence="4">RNI-like protein</fullName>
    </submittedName>
</protein>
<evidence type="ECO:0000256" key="2">
    <source>
        <dbReference type="ARBA" id="ARBA00022614"/>
    </source>
</evidence>
<evidence type="ECO:0000256" key="3">
    <source>
        <dbReference type="ARBA" id="ARBA00022737"/>
    </source>
</evidence>
<keyword evidence="3" id="KW-0677">Repeat</keyword>
<reference evidence="4 5" key="1">
    <citation type="journal article" date="2015" name="Genome Biol. Evol.">
        <title>Phylogenomic analyses indicate that early fungi evolved digesting cell walls of algal ancestors of land plants.</title>
        <authorList>
            <person name="Chang Y."/>
            <person name="Wang S."/>
            <person name="Sekimoto S."/>
            <person name="Aerts A.L."/>
            <person name="Choi C."/>
            <person name="Clum A."/>
            <person name="LaButti K.M."/>
            <person name="Lindquist E.A."/>
            <person name="Yee Ngan C."/>
            <person name="Ohm R.A."/>
            <person name="Salamov A.A."/>
            <person name="Grigoriev I.V."/>
            <person name="Spatafora J.W."/>
            <person name="Berbee M.L."/>
        </authorList>
    </citation>
    <scope>NUCLEOTIDE SEQUENCE [LARGE SCALE GENOMIC DNA]</scope>
    <source>
        <strain evidence="4 5">NRRL 28638</strain>
    </source>
</reference>
<gene>
    <name evidence="4" type="ORF">CONCODRAFT_4975</name>
</gene>
<keyword evidence="5" id="KW-1185">Reference proteome</keyword>
<dbReference type="SUPFAM" id="SSF52047">
    <property type="entry name" value="RNI-like"/>
    <property type="match status" value="1"/>
</dbReference>
<dbReference type="GO" id="GO:0006913">
    <property type="term" value="P:nucleocytoplasmic transport"/>
    <property type="evidence" value="ECO:0007669"/>
    <property type="project" value="TreeGrafter"/>
</dbReference>
<evidence type="ECO:0000313" key="4">
    <source>
        <dbReference type="EMBL" id="KXN72230.1"/>
    </source>
</evidence>
<evidence type="ECO:0000256" key="1">
    <source>
        <dbReference type="ARBA" id="ARBA00022468"/>
    </source>
</evidence>
<dbReference type="InterPro" id="IPR032675">
    <property type="entry name" value="LRR_dom_sf"/>
</dbReference>
<dbReference type="GO" id="GO:0005634">
    <property type="term" value="C:nucleus"/>
    <property type="evidence" value="ECO:0007669"/>
    <property type="project" value="TreeGrafter"/>
</dbReference>
<dbReference type="Pfam" id="PF13516">
    <property type="entry name" value="LRR_6"/>
    <property type="match status" value="4"/>
</dbReference>
<name>A0A137PB37_CONC2</name>